<gene>
    <name evidence="1" type="ORF">Vadar_017657</name>
</gene>
<comment type="caution">
    <text evidence="1">The sequence shown here is derived from an EMBL/GenBank/DDBJ whole genome shotgun (WGS) entry which is preliminary data.</text>
</comment>
<protein>
    <submittedName>
        <fullName evidence="1">Uncharacterized protein</fullName>
    </submittedName>
</protein>
<keyword evidence="2" id="KW-1185">Reference proteome</keyword>
<reference evidence="1 2" key="1">
    <citation type="journal article" date="2021" name="Hortic Res">
        <title>High-quality reference genome and annotation aids understanding of berry development for evergreen blueberry (Vaccinium darrowii).</title>
        <authorList>
            <person name="Yu J."/>
            <person name="Hulse-Kemp A.M."/>
            <person name="Babiker E."/>
            <person name="Staton M."/>
        </authorList>
    </citation>
    <scope>NUCLEOTIDE SEQUENCE [LARGE SCALE GENOMIC DNA]</scope>
    <source>
        <strain evidence="2">cv. NJ 8807/NJ 8810</strain>
        <tissue evidence="1">Young leaf</tissue>
    </source>
</reference>
<proteinExistence type="predicted"/>
<organism evidence="1 2">
    <name type="scientific">Vaccinium darrowii</name>
    <dbReference type="NCBI Taxonomy" id="229202"/>
    <lineage>
        <taxon>Eukaryota</taxon>
        <taxon>Viridiplantae</taxon>
        <taxon>Streptophyta</taxon>
        <taxon>Embryophyta</taxon>
        <taxon>Tracheophyta</taxon>
        <taxon>Spermatophyta</taxon>
        <taxon>Magnoliopsida</taxon>
        <taxon>eudicotyledons</taxon>
        <taxon>Gunneridae</taxon>
        <taxon>Pentapetalae</taxon>
        <taxon>asterids</taxon>
        <taxon>Ericales</taxon>
        <taxon>Ericaceae</taxon>
        <taxon>Vaccinioideae</taxon>
        <taxon>Vaccinieae</taxon>
        <taxon>Vaccinium</taxon>
    </lineage>
</organism>
<name>A0ACB7YES5_9ERIC</name>
<accession>A0ACB7YES5</accession>
<dbReference type="EMBL" id="CM037158">
    <property type="protein sequence ID" value="KAH7851873.1"/>
    <property type="molecule type" value="Genomic_DNA"/>
</dbReference>
<dbReference type="Proteomes" id="UP000828048">
    <property type="component" value="Chromosome 8"/>
</dbReference>
<sequence length="389" mass="43658">MRRLPTQLMSQNHVRLHLFSRYFTSPSSSPPPQPPQLLPLSKPSLSPPHPHHRQALSPPFSLSSRLFSSNPDPDQNPDQKDLALAQSLSSELLKDPTTDPLSITQRLNLNFSHVNLTPSLILQTLNISPDAGRTVLGFYNWATRKSDFKASDETVSYFVDYLGRRKDFKAAHNVLIDGRGVSGAKTLESAVDRLVRAGRPSQASFDIISIPVIVYCYDLSPYVGYLLKRVLSTKNEYGDTWLAMRNKLLLIYGEALSSNCTNLVQMIQVLFDVVPGIKFQDAIELISMQPMASTVSAWKRMQDIELMHMRYALEFTVLALGAMETFMIDETGSHHQFASCYLKDLRNHLEAVNNIPRKILMVNIIISLLHMDDLSINPTNCVSHGSHVS</sequence>
<evidence type="ECO:0000313" key="2">
    <source>
        <dbReference type="Proteomes" id="UP000828048"/>
    </source>
</evidence>
<evidence type="ECO:0000313" key="1">
    <source>
        <dbReference type="EMBL" id="KAH7851873.1"/>
    </source>
</evidence>